<reference evidence="2 3" key="1">
    <citation type="submission" date="2021-06" db="EMBL/GenBank/DDBJ databases">
        <title>Caerostris darwini draft genome.</title>
        <authorList>
            <person name="Kono N."/>
            <person name="Arakawa K."/>
        </authorList>
    </citation>
    <scope>NUCLEOTIDE SEQUENCE [LARGE SCALE GENOMIC DNA]</scope>
</reference>
<dbReference type="Pfam" id="PF07530">
    <property type="entry name" value="PRE_C2HC"/>
    <property type="match status" value="1"/>
</dbReference>
<feature type="domain" description="Pre-C2HC" evidence="1">
    <location>
        <begin position="81"/>
        <end position="129"/>
    </location>
</feature>
<evidence type="ECO:0000313" key="2">
    <source>
        <dbReference type="EMBL" id="GIY63465.1"/>
    </source>
</evidence>
<evidence type="ECO:0000259" key="1">
    <source>
        <dbReference type="Pfam" id="PF07530"/>
    </source>
</evidence>
<name>A0AAV4V1N1_9ARAC</name>
<dbReference type="EMBL" id="BPLQ01012183">
    <property type="protein sequence ID" value="GIY63465.1"/>
    <property type="molecule type" value="Genomic_DNA"/>
</dbReference>
<keyword evidence="3" id="KW-1185">Reference proteome</keyword>
<proteinExistence type="predicted"/>
<evidence type="ECO:0000313" key="3">
    <source>
        <dbReference type="Proteomes" id="UP001054837"/>
    </source>
</evidence>
<dbReference type="Proteomes" id="UP001054837">
    <property type="component" value="Unassembled WGS sequence"/>
</dbReference>
<sequence>MISKPTDTISFMKKLNEDLKINISCKHIANYIKIQPASEEQHIIITKYLDITTTPYHIITPQGLRPVKCVIRGLPINIDPELIKSALTEQKFTVLNVFQLRKRDQERSSMPLFQIQLESSPISENIWNIDSQNQSRKI</sequence>
<comment type="caution">
    <text evidence="2">The sequence shown here is derived from an EMBL/GenBank/DDBJ whole genome shotgun (WGS) entry which is preliminary data.</text>
</comment>
<dbReference type="InterPro" id="IPR006579">
    <property type="entry name" value="Pre_C2HC_dom"/>
</dbReference>
<dbReference type="AlphaFoldDB" id="A0AAV4V1N1"/>
<accession>A0AAV4V1N1</accession>
<protein>
    <recommendedName>
        <fullName evidence="1">Pre-C2HC domain-containing protein</fullName>
    </recommendedName>
</protein>
<organism evidence="2 3">
    <name type="scientific">Caerostris darwini</name>
    <dbReference type="NCBI Taxonomy" id="1538125"/>
    <lineage>
        <taxon>Eukaryota</taxon>
        <taxon>Metazoa</taxon>
        <taxon>Ecdysozoa</taxon>
        <taxon>Arthropoda</taxon>
        <taxon>Chelicerata</taxon>
        <taxon>Arachnida</taxon>
        <taxon>Araneae</taxon>
        <taxon>Araneomorphae</taxon>
        <taxon>Entelegynae</taxon>
        <taxon>Araneoidea</taxon>
        <taxon>Araneidae</taxon>
        <taxon>Caerostris</taxon>
    </lineage>
</organism>
<gene>
    <name evidence="2" type="ORF">CDAR_401791</name>
</gene>